<dbReference type="Gene3D" id="3.30.530.20">
    <property type="match status" value="1"/>
</dbReference>
<protein>
    <submittedName>
        <fullName evidence="1">Polyketide cyclase</fullName>
    </submittedName>
</protein>
<dbReference type="EMBL" id="JACRYL010000004">
    <property type="protein sequence ID" value="MBC6109989.1"/>
    <property type="molecule type" value="Genomic_DNA"/>
</dbReference>
<name>A0ABR7KPU4_9SPHI</name>
<gene>
    <name evidence="1" type="ORF">H7U22_06100</name>
</gene>
<dbReference type="RefSeq" id="WP_187070464.1">
    <property type="nucleotide sequence ID" value="NZ_JACRYL010000004.1"/>
</dbReference>
<dbReference type="Proteomes" id="UP000652755">
    <property type="component" value="Unassembled WGS sequence"/>
</dbReference>
<organism evidence="1 2">
    <name type="scientific">Pedobacter fastidiosus</name>
    <dbReference type="NCBI Taxonomy" id="2765361"/>
    <lineage>
        <taxon>Bacteria</taxon>
        <taxon>Pseudomonadati</taxon>
        <taxon>Bacteroidota</taxon>
        <taxon>Sphingobacteriia</taxon>
        <taxon>Sphingobacteriales</taxon>
        <taxon>Sphingobacteriaceae</taxon>
        <taxon>Pedobacter</taxon>
    </lineage>
</organism>
<dbReference type="InterPro" id="IPR023393">
    <property type="entry name" value="START-like_dom_sf"/>
</dbReference>
<proteinExistence type="predicted"/>
<reference evidence="1 2" key="1">
    <citation type="submission" date="2020-08" db="EMBL/GenBank/DDBJ databases">
        <authorList>
            <person name="Sun Q."/>
            <person name="Inoue M."/>
        </authorList>
    </citation>
    <scope>NUCLEOTIDE SEQUENCE [LARGE SCALE GENOMIC DNA]</scope>
    <source>
        <strain evidence="1 2">CCM 8938</strain>
    </source>
</reference>
<dbReference type="SUPFAM" id="SSF55961">
    <property type="entry name" value="Bet v1-like"/>
    <property type="match status" value="1"/>
</dbReference>
<evidence type="ECO:0000313" key="2">
    <source>
        <dbReference type="Proteomes" id="UP000652755"/>
    </source>
</evidence>
<comment type="caution">
    <text evidence="1">The sequence shown here is derived from an EMBL/GenBank/DDBJ whole genome shotgun (WGS) entry which is preliminary data.</text>
</comment>
<sequence length="139" mass="15898">MIQRTFSTTTSMITKKQIWNLMSNVDQWKNWDTSVEKSELKGNFETGSTFLFKPKGGPNVNIKLIKVLPYAYFKDETVFPLAKMNGEHWYEETPDGLKITVTMTMRGALSFLWNKIVMKGIVAQLESDILLQINSAAKN</sequence>
<keyword evidence="2" id="KW-1185">Reference proteome</keyword>
<evidence type="ECO:0000313" key="1">
    <source>
        <dbReference type="EMBL" id="MBC6109989.1"/>
    </source>
</evidence>
<accession>A0ABR7KPU4</accession>